<dbReference type="GO" id="GO:0003824">
    <property type="term" value="F:catalytic activity"/>
    <property type="evidence" value="ECO:0007669"/>
    <property type="project" value="InterPro"/>
</dbReference>
<dbReference type="Gene3D" id="3.40.50.980">
    <property type="match status" value="2"/>
</dbReference>
<reference evidence="5" key="1">
    <citation type="submission" date="2016-05" db="EMBL/GenBank/DDBJ databases">
        <authorList>
            <person name="Cock P.J.A."/>
            <person name="Cock P.J.A."/>
        </authorList>
    </citation>
    <scope>NUCLEOTIDE SEQUENCE</scope>
    <source>
        <strain evidence="5">PWN146_assembly</strain>
    </source>
</reference>
<dbReference type="GO" id="GO:0031177">
    <property type="term" value="F:phosphopantetheine binding"/>
    <property type="evidence" value="ECO:0007669"/>
    <property type="project" value="TreeGrafter"/>
</dbReference>
<dbReference type="InterPro" id="IPR010071">
    <property type="entry name" value="AA_adenyl_dom"/>
</dbReference>
<dbReference type="PANTHER" id="PTHR45527">
    <property type="entry name" value="NONRIBOSOMAL PEPTIDE SYNTHETASE"/>
    <property type="match status" value="1"/>
</dbReference>
<dbReference type="InterPro" id="IPR009081">
    <property type="entry name" value="PP-bd_ACP"/>
</dbReference>
<keyword evidence="2" id="KW-0597">Phosphoprotein</keyword>
<dbReference type="Gene3D" id="2.30.38.10">
    <property type="entry name" value="Luciferase, Domain 3"/>
    <property type="match status" value="1"/>
</dbReference>
<dbReference type="Pfam" id="PF00668">
    <property type="entry name" value="Condensation"/>
    <property type="match status" value="3"/>
</dbReference>
<evidence type="ECO:0000256" key="2">
    <source>
        <dbReference type="ARBA" id="ARBA00022553"/>
    </source>
</evidence>
<dbReference type="Gene3D" id="3.30.300.30">
    <property type="match status" value="1"/>
</dbReference>
<dbReference type="GO" id="GO:0005737">
    <property type="term" value="C:cytoplasm"/>
    <property type="evidence" value="ECO:0007669"/>
    <property type="project" value="TreeGrafter"/>
</dbReference>
<proteinExistence type="predicted"/>
<organism evidence="5">
    <name type="scientific">Serratia marcescens</name>
    <dbReference type="NCBI Taxonomy" id="615"/>
    <lineage>
        <taxon>Bacteria</taxon>
        <taxon>Pseudomonadati</taxon>
        <taxon>Pseudomonadota</taxon>
        <taxon>Gammaproteobacteria</taxon>
        <taxon>Enterobacterales</taxon>
        <taxon>Yersiniaceae</taxon>
        <taxon>Serratia</taxon>
    </lineage>
</organism>
<dbReference type="PROSITE" id="PS00455">
    <property type="entry name" value="AMP_BINDING"/>
    <property type="match status" value="1"/>
</dbReference>
<dbReference type="Pfam" id="PF00550">
    <property type="entry name" value="PP-binding"/>
    <property type="match status" value="1"/>
</dbReference>
<dbReference type="InterPro" id="IPR020845">
    <property type="entry name" value="AMP-binding_CS"/>
</dbReference>
<evidence type="ECO:0000313" key="5">
    <source>
        <dbReference type="EMBL" id="SAY43928.1"/>
    </source>
</evidence>
<name>A0A1C3HFZ0_SERMA</name>
<evidence type="ECO:0000256" key="3">
    <source>
        <dbReference type="ARBA" id="ARBA00022737"/>
    </source>
</evidence>
<keyword evidence="1" id="KW-0596">Phosphopantetheine</keyword>
<dbReference type="Gene3D" id="3.30.559.10">
    <property type="entry name" value="Chloramphenicol acetyltransferase-like domain"/>
    <property type="match status" value="3"/>
</dbReference>
<dbReference type="InterPro" id="IPR023213">
    <property type="entry name" value="CAT-like_dom_sf"/>
</dbReference>
<dbReference type="GO" id="GO:0043041">
    <property type="term" value="P:amino acid activation for nonribosomal peptide biosynthetic process"/>
    <property type="evidence" value="ECO:0007669"/>
    <property type="project" value="TreeGrafter"/>
</dbReference>
<dbReference type="FunFam" id="3.30.300.30:FF:000010">
    <property type="entry name" value="Enterobactin synthetase component F"/>
    <property type="match status" value="1"/>
</dbReference>
<keyword evidence="3" id="KW-0677">Repeat</keyword>
<evidence type="ECO:0000259" key="4">
    <source>
        <dbReference type="PROSITE" id="PS50075"/>
    </source>
</evidence>
<dbReference type="NCBIfam" id="TIGR01733">
    <property type="entry name" value="AA-adenyl-dom"/>
    <property type="match status" value="1"/>
</dbReference>
<dbReference type="InterPro" id="IPR010060">
    <property type="entry name" value="NRPS_synth"/>
</dbReference>
<dbReference type="EMBL" id="LT575490">
    <property type="protein sequence ID" value="SAY43928.1"/>
    <property type="molecule type" value="Genomic_DNA"/>
</dbReference>
<dbReference type="Pfam" id="PF00501">
    <property type="entry name" value="AMP-binding"/>
    <property type="match status" value="1"/>
</dbReference>
<dbReference type="CDD" id="cd12117">
    <property type="entry name" value="A_NRPS_Srf_like"/>
    <property type="match status" value="1"/>
</dbReference>
<dbReference type="Gene3D" id="3.30.559.30">
    <property type="entry name" value="Nonribosomal peptide synthetase, condensation domain"/>
    <property type="match status" value="3"/>
</dbReference>
<dbReference type="SUPFAM" id="SSF52777">
    <property type="entry name" value="CoA-dependent acyltransferases"/>
    <property type="match status" value="6"/>
</dbReference>
<accession>A0A1C3HFZ0</accession>
<dbReference type="InterPro" id="IPR025110">
    <property type="entry name" value="AMP-bd_C"/>
</dbReference>
<sequence length="1928" mass="215787">MEEIPVSPYSKVFIDEYDRHPEGCNYNVLVLQRIEGALDPIRLQAALNALVQDHVLLNSHIHEQDGELYWRRNDAIHPLQHYTDRTLLTQVIRRPFDIYRGPLYRWALFAEGERRYTLALVGHHLVIDGASSDEFFSLVSQYYRQQRLAMRVEAAEIAAVNRQLQQEVKQLAADGALAHWRAEAESLGALEVPFERSGADREDEAGELRFHFPKAQWKALKQASGIRRVNDFLALLVLWGILMARSGNQETVYISYPVSIKKGQKFALGGHVNTSVLPLSLRDGASFSDVYRRALAFITAAPPQSRQRFNQLPTQEVVRALGIRALPISFAQTNLRDAALPLADCATWPLFEANHDMASAALSLEYEDRADIDALQFRLRFRQGMFDEEDMRDCAAHFTRLMQQAMSAPDAPLSHMAFYPAADRSPPDNESLPLPGETLSARFEAIAQRYPENIALEYEGLRVSYRELNGMANSLAREIVLRYASLTGAEPQADTPIALYSEKSLEMVVALLAVLKTGSAYVPISCHYPQARIQHILAETRAALVIAGPSMQTAAEALAAMMPHPQAVLTLGDLSRLPHERHNLPVVTAAERLGAIIYTSGSTGVPKGVMLEQQAMCGLATASGIAITPEDVLLFLSSPAFDAATFEVWGALLNGAKLVVIRDTEDIAGDVPQLEALLRRQQVSILWATRSLFDHLYLSNAELFAGLRYLLVGGEALTATLMQRLVRQPHRPQWVINGYGPTECTTFTTMYAIAPDEARSSIPIGRAIPGRELYVLDRWLQPLPPGLAGELYIGGSALARGYLNQPQQTQASFIELNGRRLYKTGDRVRWLRDGNLEYLGRNDCQVKIRGFRIELSEIENAINALDGVEKCVVVDVAHRDSKRLAAYLLMARGVAWDPAELRARLERGLPDYMVPSSYVEIDEIPLTVNGKLDRSALPEPQFAQSGRYAAPENPLEALICSLWSSILGVETVGIDDDFFRLGGDSIQSIVFTSELSKSGYHSNSRAVFETRNARALAQRILRQQDAVTALNEQGELQGEFELLPIQRWYRELAPNRGAFFNQTFLVRVPPMSAEQVADLVAALADQHDMLRARFSVDDAGVIVAQRYLSAADGGPSWGYYDLALCRQSRAELLRQWQSGFDPAAGPMCRFVYIFDSRAPGYALMFCAFHHLIVDVVSWRIIVSDLQRLHQGGSLPAKGTSYRQWGERLRQYAATRQDQCTYWLAMIAGQPDYATLSGVVQAPEFCRFECDVALTALLMDGCHQAYKTSVREVLLAALAPVLQAWHGSADSYLTLEHHGRDINDDKIRLEGTVGWFTALMPLRITAHECQKTTLRAIKDRLRKMPDHGIGYSALKYASAPGDEVPACLRRHRLPAISFNYLGAFNEQADDALWALIDQTADLENGAMPVSGNVLDLVLYVHDDRLSIVMSGLLPHETLSRIGSHYVDSLSALVEHCCHEAGNGVCLASPGDFPHADVSLAELDRWQQKHRLAAVFEATVTQRELMYFNRLNREYQIDQAVYEIAGPLQPAVLNQAWALALQRFEMLRAGFDDQTRRGRPNVFICETLQAPIAMDDWSDAAPASLEERMEALLARERETAFELDAPPLIRWRLIRLHADEHYLVQTFNHILFDGWSLGVLFGQWFNDYLALLAGRVPALEINRFEPFAAHVRTHGNDPEARAFWADYLRDAPVNQRLPLTAAPQLVPQGRRMRQHGDEFSSAQMARLTAFCRRQGITVNQLTQLAWMLALAEALACDDIAIGTTMSERPADIEQVQTLFGLCVASPVLRLRAIRRRPLYELLDDIADSQTFRQKYAFSELNRYDENWVPTSPFGSLFVFENMPKPAMDPRLPFQCRVMDIVSGSNHQTVLCLFPEAERLAISLFYDSHEIARENIVELGRRFLIIALAIANLPPDSDICAEDGIIQAEEA</sequence>
<dbReference type="NCBIfam" id="TIGR01720">
    <property type="entry name" value="NRPS-para261"/>
    <property type="match status" value="1"/>
</dbReference>
<dbReference type="GO" id="GO:0044550">
    <property type="term" value="P:secondary metabolite biosynthetic process"/>
    <property type="evidence" value="ECO:0007669"/>
    <property type="project" value="TreeGrafter"/>
</dbReference>
<dbReference type="SUPFAM" id="SSF47336">
    <property type="entry name" value="ACP-like"/>
    <property type="match status" value="1"/>
</dbReference>
<feature type="domain" description="Carrier" evidence="4">
    <location>
        <begin position="950"/>
        <end position="1024"/>
    </location>
</feature>
<dbReference type="SUPFAM" id="SSF56801">
    <property type="entry name" value="Acetyl-CoA synthetase-like"/>
    <property type="match status" value="1"/>
</dbReference>
<evidence type="ECO:0000256" key="1">
    <source>
        <dbReference type="ARBA" id="ARBA00022450"/>
    </source>
</evidence>
<protein>
    <submittedName>
        <fullName evidence="5">Linear gramicidin synthase subunit B</fullName>
    </submittedName>
</protein>
<dbReference type="PANTHER" id="PTHR45527:SF1">
    <property type="entry name" value="FATTY ACID SYNTHASE"/>
    <property type="match status" value="1"/>
</dbReference>
<dbReference type="InterPro" id="IPR001242">
    <property type="entry name" value="Condensation_dom"/>
</dbReference>
<dbReference type="InterPro" id="IPR000873">
    <property type="entry name" value="AMP-dep_synth/lig_dom"/>
</dbReference>
<gene>
    <name evidence="5" type="primary">lgrB_3</name>
    <name evidence="5" type="ORF">PWN146_02621</name>
</gene>
<dbReference type="InterPro" id="IPR045851">
    <property type="entry name" value="AMP-bd_C_sf"/>
</dbReference>
<dbReference type="PROSITE" id="PS50075">
    <property type="entry name" value="CARRIER"/>
    <property type="match status" value="1"/>
</dbReference>
<dbReference type="Pfam" id="PF13193">
    <property type="entry name" value="AMP-binding_C"/>
    <property type="match status" value="1"/>
</dbReference>
<dbReference type="Gene3D" id="1.10.1200.10">
    <property type="entry name" value="ACP-like"/>
    <property type="match status" value="1"/>
</dbReference>
<dbReference type="InterPro" id="IPR036736">
    <property type="entry name" value="ACP-like_sf"/>
</dbReference>